<proteinExistence type="predicted"/>
<dbReference type="EMBL" id="QOIM01000047">
    <property type="protein sequence ID" value="RCG13774.1"/>
    <property type="molecule type" value="Genomic_DNA"/>
</dbReference>
<dbReference type="InterPro" id="IPR018891">
    <property type="entry name" value="AIPR_C"/>
</dbReference>
<sequence>MDETERRAATAPIRIHQIRTALLQQYQGLIYDDDLKGYDQEGYEQRFLSRALTAAAVREVTGCNHKIAGASVIDGEDDQGIDGVAVTEGTQEVWLVQAKWSDEGKGKLDTNAAHKLIAGLRLIEQRSFDRFNDRLEPIAARVNAAMHDARLKVTLVIAVMGVGTLNRETISVLEDARNEFNGLGPALGYRVVHAADILRQIREDLAPEPVRVTVRMTNWLRRNTPLTAYQGTVPASNIAEWYQEHESRLYEQNLRQSLGTTRVNSGMLSTLVDQPENFWLFNNGVTVLCNELEEDWPGRRRPDEPVHLRLSGVSVVNGAQTVAAAHRATQGSSEAVEDAEVTVKVIVVDKSMPDLAQRITETTNTQNHVEQRDFIALDEVQALTREDFMLSLQKSYVFKRGEPDPAPDEGCSVVHAAIALACAHRSTELAVRAKRDTDFLWERGSGGAYPRLFGERPGAFQIWRSVLVHRAVGTALNEERKRFQKRAADVSQRGDLLVAHLVFQLLDQDRIDDPEYDWDVALQEVPALTNRVLSWLIHHIDTEYGQSSFLSGTLTDAGRCKRLAELVLRDAQREGVIPDLPAAYKAGKGGKRKPRRPNAVPTLVDHGRIADGTPVLLRLWNKPEIDALTPWLAEDPRRGEATWVNDRTRCLVWAGDGNSYSPTRLVLNLYELAGWEEAPVTVQGPARWTLDGAATLSDLARALLDEQAEQE</sequence>
<dbReference type="Pfam" id="PF10592">
    <property type="entry name" value="AIPR"/>
    <property type="match status" value="1"/>
</dbReference>
<evidence type="ECO:0000313" key="3">
    <source>
        <dbReference type="Proteomes" id="UP000253507"/>
    </source>
</evidence>
<keyword evidence="3" id="KW-1185">Reference proteome</keyword>
<reference evidence="2 3" key="1">
    <citation type="submission" date="2018-06" db="EMBL/GenBank/DDBJ databases">
        <title>Streptomyces reniochalinae sp. nov. and Streptomyces diacarnus sp. nov. from marine sponges.</title>
        <authorList>
            <person name="Li L."/>
        </authorList>
    </citation>
    <scope>NUCLEOTIDE SEQUENCE [LARGE SCALE GENOMIC DNA]</scope>
    <source>
        <strain evidence="2 3">LHW50302</strain>
    </source>
</reference>
<accession>A0A367E6V6</accession>
<dbReference type="Proteomes" id="UP000253507">
    <property type="component" value="Unassembled WGS sequence"/>
</dbReference>
<protein>
    <recommendedName>
        <fullName evidence="1">Abortive phage infection protein C-terminal domain-containing protein</fullName>
    </recommendedName>
</protein>
<evidence type="ECO:0000259" key="1">
    <source>
        <dbReference type="Pfam" id="PF10592"/>
    </source>
</evidence>
<dbReference type="OrthoDB" id="9806213at2"/>
<dbReference type="RefSeq" id="WP_114019071.1">
    <property type="nucleotide sequence ID" value="NZ_QOIM01000047.1"/>
</dbReference>
<feature type="domain" description="Abortive phage infection protein C-terminal" evidence="1">
    <location>
        <begin position="250"/>
        <end position="400"/>
    </location>
</feature>
<dbReference type="AlphaFoldDB" id="A0A367E6V6"/>
<organism evidence="2 3">
    <name type="scientific">Streptomyces reniochalinae</name>
    <dbReference type="NCBI Taxonomy" id="2250578"/>
    <lineage>
        <taxon>Bacteria</taxon>
        <taxon>Bacillati</taxon>
        <taxon>Actinomycetota</taxon>
        <taxon>Actinomycetes</taxon>
        <taxon>Kitasatosporales</taxon>
        <taxon>Streptomycetaceae</taxon>
        <taxon>Streptomyces</taxon>
    </lineage>
</organism>
<name>A0A367E6V6_9ACTN</name>
<comment type="caution">
    <text evidence="2">The sequence shown here is derived from an EMBL/GenBank/DDBJ whole genome shotgun (WGS) entry which is preliminary data.</text>
</comment>
<gene>
    <name evidence="2" type="ORF">DQ392_31265</name>
</gene>
<evidence type="ECO:0000313" key="2">
    <source>
        <dbReference type="EMBL" id="RCG13774.1"/>
    </source>
</evidence>